<organism evidence="2 4">
    <name type="scientific">Chryseobacterium viscerum</name>
    <dbReference type="NCBI Taxonomy" id="1037377"/>
    <lineage>
        <taxon>Bacteria</taxon>
        <taxon>Pseudomonadati</taxon>
        <taxon>Bacteroidota</taxon>
        <taxon>Flavobacteriia</taxon>
        <taxon>Flavobacteriales</taxon>
        <taxon>Weeksellaceae</taxon>
        <taxon>Chryseobacterium group</taxon>
        <taxon>Chryseobacterium</taxon>
    </lineage>
</organism>
<dbReference type="Proteomes" id="UP000326384">
    <property type="component" value="Unassembled WGS sequence"/>
</dbReference>
<comment type="caution">
    <text evidence="2">The sequence shown here is derived from an EMBL/GenBank/DDBJ whole genome shotgun (WGS) entry which is preliminary data.</text>
</comment>
<dbReference type="NCBIfam" id="TIGR04183">
    <property type="entry name" value="Por_Secre_tail"/>
    <property type="match status" value="1"/>
</dbReference>
<feature type="non-terminal residue" evidence="2">
    <location>
        <position position="1"/>
    </location>
</feature>
<dbReference type="InterPro" id="IPR026444">
    <property type="entry name" value="Secre_tail"/>
</dbReference>
<dbReference type="EMBL" id="VTPV01000007">
    <property type="protein sequence ID" value="KAB1230075.1"/>
    <property type="molecule type" value="Genomic_DNA"/>
</dbReference>
<keyword evidence="1" id="KW-0732">Signal</keyword>
<keyword evidence="4" id="KW-1185">Reference proteome</keyword>
<reference evidence="2 4" key="1">
    <citation type="journal article" date="2019" name="Stand. Genomic Sci.">
        <title>Draft Whole-Genome Sequence of a Novel Chryseobacterium viscerum Strain Isolated from Fresh Water at Dripping Springs, New Mexico.</title>
        <authorList>
            <person name="Kyndt J.A."/>
            <person name="Moore T.C."/>
        </authorList>
    </citation>
    <scope>NUCLEOTIDE SEQUENCE [LARGE SCALE GENOMIC DNA]</scope>
    <source>
        <strain evidence="2 4">DPS</strain>
    </source>
</reference>
<proteinExistence type="predicted"/>
<gene>
    <name evidence="3" type="ORF">F8D52_12855</name>
    <name evidence="2" type="ORF">F8D52_23190</name>
</gene>
<evidence type="ECO:0000313" key="3">
    <source>
        <dbReference type="EMBL" id="KAB1230075.1"/>
    </source>
</evidence>
<evidence type="ECO:0000313" key="4">
    <source>
        <dbReference type="Proteomes" id="UP000326384"/>
    </source>
</evidence>
<accession>A0A5N4BIA8</accession>
<evidence type="ECO:0000256" key="1">
    <source>
        <dbReference type="ARBA" id="ARBA00022729"/>
    </source>
</evidence>
<evidence type="ECO:0000313" key="2">
    <source>
        <dbReference type="EMBL" id="KAB1228354.1"/>
    </source>
</evidence>
<sequence length="37" mass="4161">DGILLNSQINVSRLINGVYVIDIDDNGKTVQKKFIKE</sequence>
<dbReference type="EMBL" id="VTPV01000029">
    <property type="protein sequence ID" value="KAB1228354.1"/>
    <property type="molecule type" value="Genomic_DNA"/>
</dbReference>
<protein>
    <submittedName>
        <fullName evidence="2">T9SS type A sorting domain-containing protein</fullName>
    </submittedName>
</protein>
<name>A0A5N4BIA8_9FLAO</name>